<name>A0AA51BQU2_9CAUD</name>
<evidence type="ECO:0000313" key="2">
    <source>
        <dbReference type="Proteomes" id="UP001182496"/>
    </source>
</evidence>
<reference evidence="1 2" key="1">
    <citation type="submission" date="2023-04" db="EMBL/GenBank/DDBJ databases">
        <authorList>
            <person name="Kuek M."/>
            <person name="McLean S."/>
            <person name="Palombo E."/>
        </authorList>
    </citation>
    <scope>NUCLEOTIDE SEQUENCE [LARGE SCALE GENOMIC DNA]</scope>
</reference>
<dbReference type="Proteomes" id="UP001182496">
    <property type="component" value="Segment"/>
</dbReference>
<dbReference type="EMBL" id="OQ871555">
    <property type="protein sequence ID" value="WMI36690.1"/>
    <property type="molecule type" value="Genomic_DNA"/>
</dbReference>
<evidence type="ECO:0000313" key="1">
    <source>
        <dbReference type="EMBL" id="WMI36690.1"/>
    </source>
</evidence>
<accession>A0AA51BQU2</accession>
<proteinExistence type="predicted"/>
<organism evidence="1 2">
    <name type="scientific">Salmonella phage SUT_S720</name>
    <dbReference type="NCBI Taxonomy" id="3070618"/>
    <lineage>
        <taxon>Viruses</taxon>
        <taxon>Duplodnaviria</taxon>
        <taxon>Heunggongvirae</taxon>
        <taxon>Uroviricota</taxon>
        <taxon>Caudoviricetes</taxon>
        <taxon>Andersonviridae</taxon>
        <taxon>Ounavirinae</taxon>
        <taxon>Felixounavirus</taxon>
        <taxon>Felixounavirus SUTS720</taxon>
    </lineage>
</organism>
<protein>
    <submittedName>
        <fullName evidence="1">Uncharacterized protein</fullName>
    </submittedName>
</protein>
<sequence>MIEHNLRCVYLRLNDNSLRRSWYKIKKEEYSDKAPKKRAILQFWYETNATPFNHEDFYGEYKDICENLCIPQFDSIDVLLSDLYERFSKYAFKEQFKDCVKYCDGSLKLYKFRITGKLAYKTKDGDFIDFYDRDVINLPEQCFELYGEALSETGIKIPVKRHILQGELNDNSVQTK</sequence>
<keyword evidence="2" id="KW-1185">Reference proteome</keyword>